<evidence type="ECO:0000256" key="2">
    <source>
        <dbReference type="SAM" id="MobiDB-lite"/>
    </source>
</evidence>
<dbReference type="EMBL" id="MU005774">
    <property type="protein sequence ID" value="KAF2707458.1"/>
    <property type="molecule type" value="Genomic_DNA"/>
</dbReference>
<dbReference type="AlphaFoldDB" id="A0A6G1K3S9"/>
<reference evidence="3" key="1">
    <citation type="journal article" date="2020" name="Stud. Mycol.">
        <title>101 Dothideomycetes genomes: a test case for predicting lifestyles and emergence of pathogens.</title>
        <authorList>
            <person name="Haridas S."/>
            <person name="Albert R."/>
            <person name="Binder M."/>
            <person name="Bloem J."/>
            <person name="Labutti K."/>
            <person name="Salamov A."/>
            <person name="Andreopoulos B."/>
            <person name="Baker S."/>
            <person name="Barry K."/>
            <person name="Bills G."/>
            <person name="Bluhm B."/>
            <person name="Cannon C."/>
            <person name="Castanera R."/>
            <person name="Culley D."/>
            <person name="Daum C."/>
            <person name="Ezra D."/>
            <person name="Gonzalez J."/>
            <person name="Henrissat B."/>
            <person name="Kuo A."/>
            <person name="Liang C."/>
            <person name="Lipzen A."/>
            <person name="Lutzoni F."/>
            <person name="Magnuson J."/>
            <person name="Mondo S."/>
            <person name="Nolan M."/>
            <person name="Ohm R."/>
            <person name="Pangilinan J."/>
            <person name="Park H.-J."/>
            <person name="Ramirez L."/>
            <person name="Alfaro M."/>
            <person name="Sun H."/>
            <person name="Tritt A."/>
            <person name="Yoshinaga Y."/>
            <person name="Zwiers L.-H."/>
            <person name="Turgeon B."/>
            <person name="Goodwin S."/>
            <person name="Spatafora J."/>
            <person name="Crous P."/>
            <person name="Grigoriev I."/>
        </authorList>
    </citation>
    <scope>NUCLEOTIDE SEQUENCE</scope>
    <source>
        <strain evidence="3">CBS 279.74</strain>
    </source>
</reference>
<proteinExistence type="predicted"/>
<dbReference type="Proteomes" id="UP000799428">
    <property type="component" value="Unassembled WGS sequence"/>
</dbReference>
<name>A0A6G1K3S9_9PLEO</name>
<organism evidence="3 4">
    <name type="scientific">Pleomassaria siparia CBS 279.74</name>
    <dbReference type="NCBI Taxonomy" id="1314801"/>
    <lineage>
        <taxon>Eukaryota</taxon>
        <taxon>Fungi</taxon>
        <taxon>Dikarya</taxon>
        <taxon>Ascomycota</taxon>
        <taxon>Pezizomycotina</taxon>
        <taxon>Dothideomycetes</taxon>
        <taxon>Pleosporomycetidae</taxon>
        <taxon>Pleosporales</taxon>
        <taxon>Pleomassariaceae</taxon>
        <taxon>Pleomassaria</taxon>
    </lineage>
</organism>
<evidence type="ECO:0000313" key="4">
    <source>
        <dbReference type="Proteomes" id="UP000799428"/>
    </source>
</evidence>
<keyword evidence="1" id="KW-0175">Coiled coil</keyword>
<evidence type="ECO:0000256" key="1">
    <source>
        <dbReference type="SAM" id="Coils"/>
    </source>
</evidence>
<dbReference type="OrthoDB" id="3557318at2759"/>
<protein>
    <submittedName>
        <fullName evidence="3">Uncharacterized protein</fullName>
    </submittedName>
</protein>
<feature type="coiled-coil region" evidence="1">
    <location>
        <begin position="380"/>
        <end position="488"/>
    </location>
</feature>
<accession>A0A6G1K3S9</accession>
<feature type="region of interest" description="Disordered" evidence="2">
    <location>
        <begin position="1"/>
        <end position="64"/>
    </location>
</feature>
<sequence>MSTPDISRLAIHSPSPRLPSHPHRSSHSLRAASPTGSARSSYTSRRRVKRNSSHYSNGFLRSHRSEVSKELQAQAEGEFFALMELMSSMSRRSISLKEVWAKIISERESLCEEMDRMYERFDEFTEIIERKEKEHHSHNHDHEEHDKETTKLRLELSVAINSTSQYKKKLSERDTELGNCRREIAEFKDNYTYLKTEHEDSKRTLEETQLKLMTSEEARCQFEGDAKKHHSDLRSLNARYIELQVSHEDLTSKYESMHKEDKEKHEWLHEKGILEEESRKGKNRNDGLKRKNKELSESHEKKVREVYELEESVGKVTETVKKIRKEREELEMEEHCRWEDAEDRCGKWKLKWEHSEREIFSLREEIRILEISKTELHETMSRKLEEYRLLIIEKERLQEDHHHACARAEENHRQILITIKEKTEIVHTYTERIERLESERDEAHNKCRDLSIELSEHTTLMASLNLELSTLKEQCDILRAKCSEWEGKYEEGSSGFEVECQNLRTMLRDAREQREMAISAKSSADSERDQVNAKYEEKCRAIESLKEQLNTQTVTRYSSLKGSIHERDEEPSH</sequence>
<evidence type="ECO:0000313" key="3">
    <source>
        <dbReference type="EMBL" id="KAF2707458.1"/>
    </source>
</evidence>
<gene>
    <name evidence="3" type="ORF">K504DRAFT_483540</name>
</gene>
<feature type="region of interest" description="Disordered" evidence="2">
    <location>
        <begin position="272"/>
        <end position="297"/>
    </location>
</feature>
<keyword evidence="4" id="KW-1185">Reference proteome</keyword>